<comment type="caution">
    <text evidence="7">The sequence shown here is derived from an EMBL/GenBank/DDBJ whole genome shotgun (WGS) entry which is preliminary data.</text>
</comment>
<evidence type="ECO:0000256" key="5">
    <source>
        <dbReference type="ARBA" id="ARBA00023136"/>
    </source>
</evidence>
<reference evidence="8" key="1">
    <citation type="journal article" date="2019" name="Int. J. Syst. Evol. Microbiol.">
        <title>The Global Catalogue of Microorganisms (GCM) 10K type strain sequencing project: providing services to taxonomists for standard genome sequencing and annotation.</title>
        <authorList>
            <consortium name="The Broad Institute Genomics Platform"/>
            <consortium name="The Broad Institute Genome Sequencing Center for Infectious Disease"/>
            <person name="Wu L."/>
            <person name="Ma J."/>
        </authorList>
    </citation>
    <scope>NUCLEOTIDE SEQUENCE [LARGE SCALE GENOMIC DNA]</scope>
    <source>
        <strain evidence="8">CGMCC 4.7357</strain>
    </source>
</reference>
<accession>A0ABV9K743</accession>
<protein>
    <submittedName>
        <fullName evidence="7">Lysylphosphatidylglycerol synthase transmembrane domain-containing protein</fullName>
    </submittedName>
</protein>
<feature type="transmembrane region" description="Helical" evidence="6">
    <location>
        <begin position="263"/>
        <end position="281"/>
    </location>
</feature>
<name>A0ABV9K743_9PORP</name>
<proteinExistence type="predicted"/>
<evidence type="ECO:0000256" key="2">
    <source>
        <dbReference type="ARBA" id="ARBA00022475"/>
    </source>
</evidence>
<organism evidence="7 8">
    <name type="scientific">Falsiporphyromonas endometrii</name>
    <dbReference type="NCBI Taxonomy" id="1387297"/>
    <lineage>
        <taxon>Bacteria</taxon>
        <taxon>Pseudomonadati</taxon>
        <taxon>Bacteroidota</taxon>
        <taxon>Bacteroidia</taxon>
        <taxon>Bacteroidales</taxon>
        <taxon>Porphyromonadaceae</taxon>
        <taxon>Falsiporphyromonas</taxon>
    </lineage>
</organism>
<evidence type="ECO:0000256" key="1">
    <source>
        <dbReference type="ARBA" id="ARBA00004651"/>
    </source>
</evidence>
<comment type="subcellular location">
    <subcellularLocation>
        <location evidence="1">Cell membrane</location>
        <topology evidence="1">Multi-pass membrane protein</topology>
    </subcellularLocation>
</comment>
<feature type="transmembrane region" description="Helical" evidence="6">
    <location>
        <begin position="54"/>
        <end position="71"/>
    </location>
</feature>
<gene>
    <name evidence="7" type="ORF">ACFO3G_05225</name>
</gene>
<dbReference type="PANTHER" id="PTHR39087">
    <property type="entry name" value="UPF0104 MEMBRANE PROTEIN MJ1595"/>
    <property type="match status" value="1"/>
</dbReference>
<feature type="transmembrane region" description="Helical" evidence="6">
    <location>
        <begin position="235"/>
        <end position="257"/>
    </location>
</feature>
<evidence type="ECO:0000313" key="7">
    <source>
        <dbReference type="EMBL" id="MFC4666000.1"/>
    </source>
</evidence>
<evidence type="ECO:0000256" key="6">
    <source>
        <dbReference type="SAM" id="Phobius"/>
    </source>
</evidence>
<dbReference type="EMBL" id="JBHSGO010000164">
    <property type="protein sequence ID" value="MFC4666000.1"/>
    <property type="molecule type" value="Genomic_DNA"/>
</dbReference>
<evidence type="ECO:0000256" key="3">
    <source>
        <dbReference type="ARBA" id="ARBA00022692"/>
    </source>
</evidence>
<keyword evidence="8" id="KW-1185">Reference proteome</keyword>
<dbReference type="InterPro" id="IPR022791">
    <property type="entry name" value="L-PG_synthase/AglD"/>
</dbReference>
<keyword evidence="2" id="KW-1003">Cell membrane</keyword>
<keyword evidence="4 6" id="KW-1133">Transmembrane helix</keyword>
<keyword evidence="3 6" id="KW-0812">Transmembrane</keyword>
<dbReference type="RefSeq" id="WP_380078636.1">
    <property type="nucleotide sequence ID" value="NZ_JBHSGO010000164.1"/>
</dbReference>
<evidence type="ECO:0000256" key="4">
    <source>
        <dbReference type="ARBA" id="ARBA00022989"/>
    </source>
</evidence>
<dbReference type="Pfam" id="PF03706">
    <property type="entry name" value="LPG_synthase_TM"/>
    <property type="match status" value="1"/>
</dbReference>
<dbReference type="Proteomes" id="UP001596020">
    <property type="component" value="Unassembled WGS sequence"/>
</dbReference>
<feature type="transmembrane region" description="Helical" evidence="6">
    <location>
        <begin position="320"/>
        <end position="337"/>
    </location>
</feature>
<sequence length="354" mass="40185">MKTRFMKEVNKPRSKAVSALKIILPLAFGLLLLWLVYRNMDFSQIGEALKNEVNYWYILLSLVFGLMANCFRGLRWQLLIEPLEDVKPRPRNAVLTTLGTYAVNMALPRAGELWRCAEESRYEKLPFTKLLGTLFMDRLMDVVVVGLIVLGVIFGAGNFFLNFFSHHQSQFAFQNILAIFTSIWLYVGFVCLFVIGVFCFKHFRNTKVMTKIVEAVSKVLEGLYSIWKMDRKGLFILYTILLWVGYFLYFYITFFAFPFMSNLGLGAAIVAFTMGSIAMAVPVQGGIGAWHFMVINTLIAYGISSVNAATFALVVHTIQTLWITLVGFISIMVLPILNKGYIRKASSTNEEPVE</sequence>
<feature type="transmembrane region" description="Helical" evidence="6">
    <location>
        <begin position="293"/>
        <end position="314"/>
    </location>
</feature>
<feature type="transmembrane region" description="Helical" evidence="6">
    <location>
        <begin position="139"/>
        <end position="164"/>
    </location>
</feature>
<dbReference type="PANTHER" id="PTHR39087:SF2">
    <property type="entry name" value="UPF0104 MEMBRANE PROTEIN MJ1595"/>
    <property type="match status" value="1"/>
</dbReference>
<evidence type="ECO:0000313" key="8">
    <source>
        <dbReference type="Proteomes" id="UP001596020"/>
    </source>
</evidence>
<keyword evidence="5 6" id="KW-0472">Membrane</keyword>
<feature type="transmembrane region" description="Helical" evidence="6">
    <location>
        <begin position="176"/>
        <end position="200"/>
    </location>
</feature>